<dbReference type="CDD" id="cd00317">
    <property type="entry name" value="cyclophilin"/>
    <property type="match status" value="1"/>
</dbReference>
<dbReference type="Proteomes" id="UP000006281">
    <property type="component" value="Chromosome"/>
</dbReference>
<proteinExistence type="predicted"/>
<evidence type="ECO:0000259" key="2">
    <source>
        <dbReference type="PROSITE" id="PS50072"/>
    </source>
</evidence>
<dbReference type="InterPro" id="IPR002130">
    <property type="entry name" value="Cyclophilin-type_PPIase_dom"/>
</dbReference>
<gene>
    <name evidence="3" type="ordered locus">BN6_25060</name>
</gene>
<dbReference type="STRING" id="1179773.BN6_25060"/>
<dbReference type="InterPro" id="IPR044666">
    <property type="entry name" value="Cyclophilin_A-like"/>
</dbReference>
<feature type="domain" description="PPIase cyclophilin-type" evidence="2">
    <location>
        <begin position="63"/>
        <end position="213"/>
    </location>
</feature>
<keyword evidence="4" id="KW-1185">Reference proteome</keyword>
<sequence length="214" mass="22843">MFLLLGSGCAYTIQGTPVAGPLPEVPTVECTYVDTSEEANNKAVEPPSGKDVPSGGEVVMRLDTALGDLEFTLDAASAPCSVHSFRHLVEKRLYDGNACHRLVTEGIWIVQCGDPTTSGLGGPGYRYDDPEARTGGYERGVIGMANRATAGTNGSQFFIVYKDSEFPPDYPIIGKVTKGLDIIDQVATAGVTPVTSKTDGKPVKQLKFKKVQER</sequence>
<reference evidence="3 4" key="1">
    <citation type="journal article" date="2012" name="BMC Genomics">
        <title>Complete genome sequence of Saccharothrix espanaensis DSM 44229T and comparison to the other completely sequenced Pseudonocardiaceae.</title>
        <authorList>
            <person name="Strobel T."/>
            <person name="Al-Dilaimi A."/>
            <person name="Blom J."/>
            <person name="Gessner A."/>
            <person name="Kalinowski J."/>
            <person name="Luzhetska M."/>
            <person name="Puhler A."/>
            <person name="Szczepanowski R."/>
            <person name="Bechthold A."/>
            <person name="Ruckert C."/>
        </authorList>
    </citation>
    <scope>NUCLEOTIDE SEQUENCE [LARGE SCALE GENOMIC DNA]</scope>
    <source>
        <strain evidence="4">ATCC 51144 / DSM 44229 / JCM 9112 / NBRC 15066 / NRRL 15764</strain>
    </source>
</reference>
<name>K0JQR8_SACES</name>
<dbReference type="KEGG" id="sesp:BN6_25060"/>
<dbReference type="PROSITE" id="PS50072">
    <property type="entry name" value="CSA_PPIASE_2"/>
    <property type="match status" value="1"/>
</dbReference>
<dbReference type="Pfam" id="PF00160">
    <property type="entry name" value="Pro_isomerase"/>
    <property type="match status" value="1"/>
</dbReference>
<dbReference type="InterPro" id="IPR029000">
    <property type="entry name" value="Cyclophilin-like_dom_sf"/>
</dbReference>
<protein>
    <recommendedName>
        <fullName evidence="2">PPIase cyclophilin-type domain-containing protein</fullName>
    </recommendedName>
</protein>
<evidence type="ECO:0000313" key="3">
    <source>
        <dbReference type="EMBL" id="CCH29820.1"/>
    </source>
</evidence>
<dbReference type="Gene3D" id="2.40.100.10">
    <property type="entry name" value="Cyclophilin-like"/>
    <property type="match status" value="1"/>
</dbReference>
<evidence type="ECO:0000256" key="1">
    <source>
        <dbReference type="ARBA" id="ARBA00002388"/>
    </source>
</evidence>
<dbReference type="HOGENOM" id="CLU_012062_8_1_11"/>
<dbReference type="EMBL" id="HE804045">
    <property type="protein sequence ID" value="CCH29820.1"/>
    <property type="molecule type" value="Genomic_DNA"/>
</dbReference>
<dbReference type="eggNOG" id="COG0652">
    <property type="taxonomic scope" value="Bacteria"/>
</dbReference>
<evidence type="ECO:0000313" key="4">
    <source>
        <dbReference type="Proteomes" id="UP000006281"/>
    </source>
</evidence>
<dbReference type="PANTHER" id="PTHR45625:SF3">
    <property type="entry name" value="PEPTIDYL-PROLYL CIS-TRANS ISOMERASE B-RELATED"/>
    <property type="match status" value="1"/>
</dbReference>
<accession>K0JQR8</accession>
<organism evidence="3 4">
    <name type="scientific">Saccharothrix espanaensis (strain ATCC 51144 / DSM 44229 / JCM 9112 / NBRC 15066 / NRRL 15764)</name>
    <dbReference type="NCBI Taxonomy" id="1179773"/>
    <lineage>
        <taxon>Bacteria</taxon>
        <taxon>Bacillati</taxon>
        <taxon>Actinomycetota</taxon>
        <taxon>Actinomycetes</taxon>
        <taxon>Pseudonocardiales</taxon>
        <taxon>Pseudonocardiaceae</taxon>
        <taxon>Saccharothrix</taxon>
    </lineage>
</organism>
<comment type="function">
    <text evidence="1">PPIases accelerate the folding of proteins. It catalyzes the cis-trans isomerization of proline imidic peptide bonds in oligopeptides.</text>
</comment>
<dbReference type="SUPFAM" id="SSF50891">
    <property type="entry name" value="Cyclophilin-like"/>
    <property type="match status" value="1"/>
</dbReference>
<dbReference type="PATRIC" id="fig|1179773.3.peg.2510"/>
<dbReference type="GO" id="GO:0003755">
    <property type="term" value="F:peptidyl-prolyl cis-trans isomerase activity"/>
    <property type="evidence" value="ECO:0007669"/>
    <property type="project" value="InterPro"/>
</dbReference>
<dbReference type="PANTHER" id="PTHR45625">
    <property type="entry name" value="PEPTIDYL-PROLYL CIS-TRANS ISOMERASE-RELATED"/>
    <property type="match status" value="1"/>
</dbReference>
<dbReference type="AlphaFoldDB" id="K0JQR8"/>